<dbReference type="Gene3D" id="3.40.50.300">
    <property type="entry name" value="P-loop containing nucleotide triphosphate hydrolases"/>
    <property type="match status" value="1"/>
</dbReference>
<evidence type="ECO:0000313" key="2">
    <source>
        <dbReference type="Proteomes" id="UP000572377"/>
    </source>
</evidence>
<dbReference type="PANTHER" id="PTHR30050">
    <property type="entry name" value="CHROMOSOMAL REPLICATION INITIATOR PROTEIN DNAA"/>
    <property type="match status" value="1"/>
</dbReference>
<dbReference type="GO" id="GO:0005886">
    <property type="term" value="C:plasma membrane"/>
    <property type="evidence" value="ECO:0007669"/>
    <property type="project" value="TreeGrafter"/>
</dbReference>
<evidence type="ECO:0000313" key="1">
    <source>
        <dbReference type="EMBL" id="NNU81202.1"/>
    </source>
</evidence>
<organism evidence="1 2">
    <name type="scientific">Halovulum dunhuangense</name>
    <dbReference type="NCBI Taxonomy" id="1505036"/>
    <lineage>
        <taxon>Bacteria</taxon>
        <taxon>Pseudomonadati</taxon>
        <taxon>Pseudomonadota</taxon>
        <taxon>Alphaproteobacteria</taxon>
        <taxon>Rhodobacterales</taxon>
        <taxon>Paracoccaceae</taxon>
        <taxon>Halovulum</taxon>
    </lineage>
</organism>
<reference evidence="1 2" key="1">
    <citation type="submission" date="2020-05" db="EMBL/GenBank/DDBJ databases">
        <title>Gimesia benthica sp. nov., a novel planctomycete isolated from a deep-sea water sample of the Northwest Indian Ocean.</title>
        <authorList>
            <person name="Wang J."/>
            <person name="Ruan C."/>
            <person name="Song L."/>
            <person name="Zhu Y."/>
            <person name="Li A."/>
            <person name="Zheng X."/>
            <person name="Wang L."/>
            <person name="Lu Z."/>
            <person name="Huang Y."/>
            <person name="Du W."/>
            <person name="Zhou Y."/>
            <person name="Huang L."/>
            <person name="Dai X."/>
        </authorList>
    </citation>
    <scope>NUCLEOTIDE SEQUENCE [LARGE SCALE GENOMIC DNA]</scope>
    <source>
        <strain evidence="1 2">YYQ-30</strain>
    </source>
</reference>
<dbReference type="Gene3D" id="1.10.8.60">
    <property type="match status" value="1"/>
</dbReference>
<dbReference type="RefSeq" id="WP_171325947.1">
    <property type="nucleotide sequence ID" value="NZ_JABFBC010000002.1"/>
</dbReference>
<gene>
    <name evidence="1" type="ORF">HMH01_12220</name>
</gene>
<dbReference type="InterPro" id="IPR027417">
    <property type="entry name" value="P-loop_NTPase"/>
</dbReference>
<proteinExistence type="predicted"/>
<protein>
    <submittedName>
        <fullName evidence="1">Chromosomal replication initiator DnaA</fullName>
    </submittedName>
</protein>
<dbReference type="AlphaFoldDB" id="A0A849L4T7"/>
<dbReference type="EMBL" id="JABFBC010000002">
    <property type="protein sequence ID" value="NNU81202.1"/>
    <property type="molecule type" value="Genomic_DNA"/>
</dbReference>
<dbReference type="SUPFAM" id="SSF52540">
    <property type="entry name" value="P-loop containing nucleoside triphosphate hydrolases"/>
    <property type="match status" value="1"/>
</dbReference>
<dbReference type="PANTHER" id="PTHR30050:SF5">
    <property type="entry name" value="DNAA REGULATORY INACTIVATOR HDA"/>
    <property type="match status" value="1"/>
</dbReference>
<sequence>MAGQLSLDLKFRPALGREAFLVSESNATALAAVEAWKDWPGGKLALCGPAGAGKTHLAHVWAEMTGASIVSAKEAGTALLGTERLVIEDVDRVAGDPAAEERLFHLHNATLAAGGRLLVTGRSAPRHWALGLPDLASRLSAAGVARLESPDEALLAGVLVKLFADRQIRVKPALVSYLTRRIDRSIPAAQAAVAALDRASLAGARPVGVKLAAELLGE</sequence>
<accession>A0A849L4T7</accession>
<dbReference type="GO" id="GO:0006270">
    <property type="term" value="P:DNA replication initiation"/>
    <property type="evidence" value="ECO:0007669"/>
    <property type="project" value="TreeGrafter"/>
</dbReference>
<keyword evidence="2" id="KW-1185">Reference proteome</keyword>
<comment type="caution">
    <text evidence="1">The sequence shown here is derived from an EMBL/GenBank/DDBJ whole genome shotgun (WGS) entry which is preliminary data.</text>
</comment>
<name>A0A849L4T7_9RHOB</name>
<dbReference type="Proteomes" id="UP000572377">
    <property type="component" value="Unassembled WGS sequence"/>
</dbReference>
<dbReference type="GO" id="GO:0003688">
    <property type="term" value="F:DNA replication origin binding"/>
    <property type="evidence" value="ECO:0007669"/>
    <property type="project" value="TreeGrafter"/>
</dbReference>